<dbReference type="Gene3D" id="3.10.100.10">
    <property type="entry name" value="Mannose-Binding Protein A, subunit A"/>
    <property type="match status" value="1"/>
</dbReference>
<keyword evidence="2" id="KW-0964">Secreted</keyword>
<dbReference type="GO" id="GO:0030246">
    <property type="term" value="F:carbohydrate binding"/>
    <property type="evidence" value="ECO:0007669"/>
    <property type="project" value="UniProtKB-KW"/>
</dbReference>
<organism evidence="5">
    <name type="scientific">Magallana gigas</name>
    <name type="common">Pacific oyster</name>
    <name type="synonym">Crassostrea gigas</name>
    <dbReference type="NCBI Taxonomy" id="29159"/>
    <lineage>
        <taxon>Eukaryota</taxon>
        <taxon>Metazoa</taxon>
        <taxon>Spiralia</taxon>
        <taxon>Lophotrochozoa</taxon>
        <taxon>Mollusca</taxon>
        <taxon>Bivalvia</taxon>
        <taxon>Autobranchia</taxon>
        <taxon>Pteriomorphia</taxon>
        <taxon>Ostreida</taxon>
        <taxon>Ostreoidea</taxon>
        <taxon>Ostreidae</taxon>
        <taxon>Magallana</taxon>
    </lineage>
</organism>
<keyword evidence="4" id="KW-0430">Lectin</keyword>
<comment type="subcellular location">
    <subcellularLocation>
        <location evidence="1">Secreted</location>
    </subcellularLocation>
</comment>
<evidence type="ECO:0000256" key="1">
    <source>
        <dbReference type="ARBA" id="ARBA00004613"/>
    </source>
</evidence>
<proteinExistence type="predicted"/>
<dbReference type="GO" id="GO:0008083">
    <property type="term" value="F:growth factor activity"/>
    <property type="evidence" value="ECO:0007669"/>
    <property type="project" value="TreeGrafter"/>
</dbReference>
<dbReference type="InterPro" id="IPR001304">
    <property type="entry name" value="C-type_lectin-like"/>
</dbReference>
<dbReference type="InterPro" id="IPR051663">
    <property type="entry name" value="CLec_Tetranectin-domain"/>
</dbReference>
<dbReference type="PANTHER" id="PTHR22799">
    <property type="entry name" value="TETRANECTIN-RELATED"/>
    <property type="match status" value="1"/>
</dbReference>
<sequence length="116" mass="13742">MFGAFVFIGELRLKISKAYIHNFWLDANDIEREGHFIWQSTRQPLVYKNWNPNEPSGGTEDCLEMLFKEYVDEQHIGQWNDKICNKPVKAFRCVFVLSDSKTTIQSRQQYSFTELK</sequence>
<evidence type="ECO:0000313" key="5">
    <source>
        <dbReference type="EMBL" id="EKC27310.1"/>
    </source>
</evidence>
<evidence type="ECO:0000256" key="3">
    <source>
        <dbReference type="ARBA" id="ARBA00022729"/>
    </source>
</evidence>
<reference evidence="5" key="1">
    <citation type="journal article" date="2012" name="Nature">
        <title>The oyster genome reveals stress adaptation and complexity of shell formation.</title>
        <authorList>
            <person name="Zhang G."/>
            <person name="Fang X."/>
            <person name="Guo X."/>
            <person name="Li L."/>
            <person name="Luo R."/>
            <person name="Xu F."/>
            <person name="Yang P."/>
            <person name="Zhang L."/>
            <person name="Wang X."/>
            <person name="Qi H."/>
            <person name="Xiong Z."/>
            <person name="Que H."/>
            <person name="Xie Y."/>
            <person name="Holland P.W."/>
            <person name="Paps J."/>
            <person name="Zhu Y."/>
            <person name="Wu F."/>
            <person name="Chen Y."/>
            <person name="Wang J."/>
            <person name="Peng C."/>
            <person name="Meng J."/>
            <person name="Yang L."/>
            <person name="Liu J."/>
            <person name="Wen B."/>
            <person name="Zhang N."/>
            <person name="Huang Z."/>
            <person name="Zhu Q."/>
            <person name="Feng Y."/>
            <person name="Mount A."/>
            <person name="Hedgecock D."/>
            <person name="Xu Z."/>
            <person name="Liu Y."/>
            <person name="Domazet-Loso T."/>
            <person name="Du Y."/>
            <person name="Sun X."/>
            <person name="Zhang S."/>
            <person name="Liu B."/>
            <person name="Cheng P."/>
            <person name="Jiang X."/>
            <person name="Li J."/>
            <person name="Fan D."/>
            <person name="Wang W."/>
            <person name="Fu W."/>
            <person name="Wang T."/>
            <person name="Wang B."/>
            <person name="Zhang J."/>
            <person name="Peng Z."/>
            <person name="Li Y."/>
            <person name="Li N."/>
            <person name="Wang J."/>
            <person name="Chen M."/>
            <person name="He Y."/>
            <person name="Tan F."/>
            <person name="Song X."/>
            <person name="Zheng Q."/>
            <person name="Huang R."/>
            <person name="Yang H."/>
            <person name="Du X."/>
            <person name="Chen L."/>
            <person name="Yang M."/>
            <person name="Gaffney P.M."/>
            <person name="Wang S."/>
            <person name="Luo L."/>
            <person name="She Z."/>
            <person name="Ming Y."/>
            <person name="Huang W."/>
            <person name="Zhang S."/>
            <person name="Huang B."/>
            <person name="Zhang Y."/>
            <person name="Qu T."/>
            <person name="Ni P."/>
            <person name="Miao G."/>
            <person name="Wang J."/>
            <person name="Wang Q."/>
            <person name="Steinberg C.E."/>
            <person name="Wang H."/>
            <person name="Li N."/>
            <person name="Qian L."/>
            <person name="Zhang G."/>
            <person name="Li Y."/>
            <person name="Yang H."/>
            <person name="Liu X."/>
            <person name="Wang J."/>
            <person name="Yin Y."/>
            <person name="Wang J."/>
        </authorList>
    </citation>
    <scope>NUCLEOTIDE SEQUENCE [LARGE SCALE GENOMIC DNA]</scope>
    <source>
        <strain evidence="5">05x7-T-G4-1.051#20</strain>
    </source>
</reference>
<dbReference type="PANTHER" id="PTHR22799:SF1">
    <property type="entry name" value="C-TYPE LECTIN DOMAIN FAMILY 11 MEMBER A"/>
    <property type="match status" value="1"/>
</dbReference>
<name>K1QEQ5_MAGGI</name>
<accession>K1QEQ5</accession>
<dbReference type="InParanoid" id="K1QEQ5"/>
<evidence type="ECO:0000256" key="4">
    <source>
        <dbReference type="ARBA" id="ARBA00022734"/>
    </source>
</evidence>
<dbReference type="GO" id="GO:0005615">
    <property type="term" value="C:extracellular space"/>
    <property type="evidence" value="ECO:0007669"/>
    <property type="project" value="TreeGrafter"/>
</dbReference>
<dbReference type="Pfam" id="PF00059">
    <property type="entry name" value="Lectin_C"/>
    <property type="match status" value="1"/>
</dbReference>
<keyword evidence="3" id="KW-0732">Signal</keyword>
<dbReference type="EMBL" id="JH818573">
    <property type="protein sequence ID" value="EKC27310.1"/>
    <property type="molecule type" value="Genomic_DNA"/>
</dbReference>
<dbReference type="SUPFAM" id="SSF56436">
    <property type="entry name" value="C-type lectin-like"/>
    <property type="match status" value="1"/>
</dbReference>
<protein>
    <submittedName>
        <fullName evidence="5">Pulmonary surfactant-associated protein D</fullName>
    </submittedName>
</protein>
<dbReference type="HOGENOM" id="CLU_2099202_0_0_1"/>
<dbReference type="PROSITE" id="PS50041">
    <property type="entry name" value="C_TYPE_LECTIN_2"/>
    <property type="match status" value="1"/>
</dbReference>
<gene>
    <name evidence="5" type="ORF">CGI_10011856</name>
</gene>
<evidence type="ECO:0000256" key="2">
    <source>
        <dbReference type="ARBA" id="ARBA00022525"/>
    </source>
</evidence>
<dbReference type="InterPro" id="IPR016186">
    <property type="entry name" value="C-type_lectin-like/link_sf"/>
</dbReference>
<dbReference type="InterPro" id="IPR016187">
    <property type="entry name" value="CTDL_fold"/>
</dbReference>
<dbReference type="AlphaFoldDB" id="K1QEQ5"/>